<keyword evidence="9" id="KW-0624">Polysaccharide degradation</keyword>
<evidence type="ECO:0000256" key="4">
    <source>
        <dbReference type="ARBA" id="ARBA00022651"/>
    </source>
</evidence>
<comment type="caution">
    <text evidence="12">The sequence shown here is derived from an EMBL/GenBank/DDBJ whole genome shotgun (WGS) entry which is preliminary data.</text>
</comment>
<feature type="domain" description="GH10" evidence="11">
    <location>
        <begin position="88"/>
        <end position="388"/>
    </location>
</feature>
<accession>A8P108</accession>
<dbReference type="SMART" id="SM00633">
    <property type="entry name" value="Glyco_10"/>
    <property type="match status" value="1"/>
</dbReference>
<dbReference type="Proteomes" id="UP000001861">
    <property type="component" value="Unassembled WGS sequence"/>
</dbReference>
<dbReference type="GO" id="GO:0045493">
    <property type="term" value="P:xylan catabolic process"/>
    <property type="evidence" value="ECO:0007669"/>
    <property type="project" value="UniProtKB-KW"/>
</dbReference>
<dbReference type="PANTHER" id="PTHR31490">
    <property type="entry name" value="GLYCOSYL HYDROLASE"/>
    <property type="match status" value="1"/>
</dbReference>
<evidence type="ECO:0000256" key="8">
    <source>
        <dbReference type="ARBA" id="ARBA00023295"/>
    </source>
</evidence>
<keyword evidence="8" id="KW-0326">Glycosidase</keyword>
<comment type="similarity">
    <text evidence="2">Belongs to the glycosyl hydrolase 10 (cellulase F) family.</text>
</comment>
<dbReference type="InterPro" id="IPR017853">
    <property type="entry name" value="GH"/>
</dbReference>
<evidence type="ECO:0000256" key="10">
    <source>
        <dbReference type="SAM" id="SignalP"/>
    </source>
</evidence>
<dbReference type="eggNOG" id="ENOG502QR4K">
    <property type="taxonomic scope" value="Eukaryota"/>
</dbReference>
<organism evidence="12 13">
    <name type="scientific">Coprinopsis cinerea (strain Okayama-7 / 130 / ATCC MYA-4618 / FGSC 9003)</name>
    <name type="common">Inky cap fungus</name>
    <name type="synonym">Hormographiella aspergillata</name>
    <dbReference type="NCBI Taxonomy" id="240176"/>
    <lineage>
        <taxon>Eukaryota</taxon>
        <taxon>Fungi</taxon>
        <taxon>Dikarya</taxon>
        <taxon>Basidiomycota</taxon>
        <taxon>Agaricomycotina</taxon>
        <taxon>Agaricomycetes</taxon>
        <taxon>Agaricomycetidae</taxon>
        <taxon>Agaricales</taxon>
        <taxon>Agaricineae</taxon>
        <taxon>Psathyrellaceae</taxon>
        <taxon>Coprinopsis</taxon>
    </lineage>
</organism>
<dbReference type="InParanoid" id="A8P108"/>
<dbReference type="EMBL" id="AACS02000006">
    <property type="protein sequence ID" value="EAU83756.2"/>
    <property type="molecule type" value="Genomic_DNA"/>
</dbReference>
<protein>
    <recommendedName>
        <fullName evidence="3">endo-1,4-beta-xylanase</fullName>
        <ecNumber evidence="3">3.2.1.8</ecNumber>
    </recommendedName>
</protein>
<dbReference type="OrthoDB" id="3055998at2759"/>
<evidence type="ECO:0000256" key="5">
    <source>
        <dbReference type="ARBA" id="ARBA00022729"/>
    </source>
</evidence>
<feature type="chain" id="PRO_5002727584" description="endo-1,4-beta-xylanase" evidence="10">
    <location>
        <begin position="24"/>
        <end position="391"/>
    </location>
</feature>
<evidence type="ECO:0000259" key="11">
    <source>
        <dbReference type="SMART" id="SM00633"/>
    </source>
</evidence>
<dbReference type="EC" id="3.2.1.8" evidence="3"/>
<dbReference type="RefSeq" id="XP_001838001.2">
    <property type="nucleotide sequence ID" value="XM_001837949.2"/>
</dbReference>
<dbReference type="SUPFAM" id="SSF51445">
    <property type="entry name" value="(Trans)glycosidases"/>
    <property type="match status" value="1"/>
</dbReference>
<evidence type="ECO:0000313" key="12">
    <source>
        <dbReference type="EMBL" id="EAU83756.2"/>
    </source>
</evidence>
<keyword evidence="6" id="KW-0378">Hydrolase</keyword>
<gene>
    <name evidence="12" type="ORF">CC1G_07491</name>
</gene>
<evidence type="ECO:0000256" key="6">
    <source>
        <dbReference type="ARBA" id="ARBA00022801"/>
    </source>
</evidence>
<dbReference type="HOGENOM" id="CLU_020161_6_0_1"/>
<dbReference type="PANTHER" id="PTHR31490:SF88">
    <property type="entry name" value="BETA-XYLANASE"/>
    <property type="match status" value="1"/>
</dbReference>
<feature type="signal peptide" evidence="10">
    <location>
        <begin position="1"/>
        <end position="23"/>
    </location>
</feature>
<reference evidence="12 13" key="1">
    <citation type="journal article" date="2010" name="Proc. Natl. Acad. Sci. U.S.A.">
        <title>Insights into evolution of multicellular fungi from the assembled chromosomes of the mushroom Coprinopsis cinerea (Coprinus cinereus).</title>
        <authorList>
            <person name="Stajich J.E."/>
            <person name="Wilke S.K."/>
            <person name="Ahren D."/>
            <person name="Au C.H."/>
            <person name="Birren B.W."/>
            <person name="Borodovsky M."/>
            <person name="Burns C."/>
            <person name="Canback B."/>
            <person name="Casselton L.A."/>
            <person name="Cheng C.K."/>
            <person name="Deng J."/>
            <person name="Dietrich F.S."/>
            <person name="Fargo D.C."/>
            <person name="Farman M.L."/>
            <person name="Gathman A.C."/>
            <person name="Goldberg J."/>
            <person name="Guigo R."/>
            <person name="Hoegger P.J."/>
            <person name="Hooker J.B."/>
            <person name="Huggins A."/>
            <person name="James T.Y."/>
            <person name="Kamada T."/>
            <person name="Kilaru S."/>
            <person name="Kodira C."/>
            <person name="Kues U."/>
            <person name="Kupfer D."/>
            <person name="Kwan H.S."/>
            <person name="Lomsadze A."/>
            <person name="Li W."/>
            <person name="Lilly W.W."/>
            <person name="Ma L.J."/>
            <person name="Mackey A.J."/>
            <person name="Manning G."/>
            <person name="Martin F."/>
            <person name="Muraguchi H."/>
            <person name="Natvig D.O."/>
            <person name="Palmerini H."/>
            <person name="Ramesh M.A."/>
            <person name="Rehmeyer C.J."/>
            <person name="Roe B.A."/>
            <person name="Shenoy N."/>
            <person name="Stanke M."/>
            <person name="Ter-Hovhannisyan V."/>
            <person name="Tunlid A."/>
            <person name="Velagapudi R."/>
            <person name="Vision T.J."/>
            <person name="Zeng Q."/>
            <person name="Zolan M.E."/>
            <person name="Pukkila P.J."/>
        </authorList>
    </citation>
    <scope>NUCLEOTIDE SEQUENCE [LARGE SCALE GENOMIC DNA]</scope>
    <source>
        <strain evidence="13">Okayama-7 / 130 / ATCC MYA-4618 / FGSC 9003</strain>
    </source>
</reference>
<sequence>MFSPSFIRAIQVALLLPTTIVFASPVASNASVVQTRAAGGLADAAKAAGLRFFGASTTVDQLNDEPYAELLSNTSDFNLVTSLEQFVWGSIERQPGQYDFSVADRLIAFAERNGQLVAGGTLVDAVRHYRAPGYINPLPNKYPPDDIRVALEKFVTAVVSRYRGRVRKCLILQFQARGRCAHLTLKITGMSPEPKDVTFGRFFSVEWGVGVTDYLQIALRAARKADPNVKLYVSNAYLEEFTGRNVTDFPAMLNLVKRLQAENVPIDGVNFWLDLFALPSIPPEGDFYSNLVSKFRQLEELGVEGTLGSTSIWTEEDRPWNPPAAPLHAQVYRDVVRACKDSKACVGINLASLTDKYQILIDAGPINPYPWDKDLQKKEHIYNAIRDGLVG</sequence>
<keyword evidence="13" id="KW-1185">Reference proteome</keyword>
<keyword evidence="5 10" id="KW-0732">Signal</keyword>
<keyword evidence="4" id="KW-0858">Xylan degradation</keyword>
<proteinExistence type="inferred from homology"/>
<evidence type="ECO:0000256" key="1">
    <source>
        <dbReference type="ARBA" id="ARBA00000681"/>
    </source>
</evidence>
<evidence type="ECO:0000256" key="7">
    <source>
        <dbReference type="ARBA" id="ARBA00023277"/>
    </source>
</evidence>
<evidence type="ECO:0000256" key="9">
    <source>
        <dbReference type="ARBA" id="ARBA00023326"/>
    </source>
</evidence>
<comment type="catalytic activity">
    <reaction evidence="1">
        <text>Endohydrolysis of (1-&gt;4)-beta-D-xylosidic linkages in xylans.</text>
        <dbReference type="EC" id="3.2.1.8"/>
    </reaction>
</comment>
<dbReference type="AlphaFoldDB" id="A8P108"/>
<evidence type="ECO:0000256" key="2">
    <source>
        <dbReference type="ARBA" id="ARBA00007495"/>
    </source>
</evidence>
<keyword evidence="7" id="KW-0119">Carbohydrate metabolism</keyword>
<dbReference type="GO" id="GO:0031176">
    <property type="term" value="F:endo-1,4-beta-xylanase activity"/>
    <property type="evidence" value="ECO:0007669"/>
    <property type="project" value="UniProtKB-EC"/>
</dbReference>
<evidence type="ECO:0000313" key="13">
    <source>
        <dbReference type="Proteomes" id="UP000001861"/>
    </source>
</evidence>
<evidence type="ECO:0000256" key="3">
    <source>
        <dbReference type="ARBA" id="ARBA00012590"/>
    </source>
</evidence>
<dbReference type="GeneID" id="6014565"/>
<dbReference type="KEGG" id="cci:CC1G_07491"/>
<dbReference type="InterPro" id="IPR044846">
    <property type="entry name" value="GH10"/>
</dbReference>
<dbReference type="Gene3D" id="3.20.20.80">
    <property type="entry name" value="Glycosidases"/>
    <property type="match status" value="1"/>
</dbReference>
<dbReference type="Pfam" id="PF00331">
    <property type="entry name" value="Glyco_hydro_10"/>
    <property type="match status" value="2"/>
</dbReference>
<dbReference type="VEuPathDB" id="FungiDB:CC1G_07491"/>
<dbReference type="InterPro" id="IPR001000">
    <property type="entry name" value="GH10_dom"/>
</dbReference>
<name>A8P108_COPC7</name>